<keyword evidence="5" id="KW-0472">Membrane</keyword>
<evidence type="ECO:0000256" key="1">
    <source>
        <dbReference type="ARBA" id="ARBA00004533"/>
    </source>
</evidence>
<dbReference type="Proteomes" id="UP000515317">
    <property type="component" value="Chromosome"/>
</dbReference>
<evidence type="ECO:0000256" key="3">
    <source>
        <dbReference type="ARBA" id="ARBA00022519"/>
    </source>
</evidence>
<proteinExistence type="predicted"/>
<dbReference type="InterPro" id="IPR004960">
    <property type="entry name" value="LipA_acyltrans"/>
</dbReference>
<dbReference type="RefSeq" id="WP_222876466.1">
    <property type="nucleotide sequence ID" value="NZ_AP023361.1"/>
</dbReference>
<dbReference type="GO" id="GO:0005886">
    <property type="term" value="C:plasma membrane"/>
    <property type="evidence" value="ECO:0007669"/>
    <property type="project" value="UniProtKB-SubCell"/>
</dbReference>
<evidence type="ECO:0000256" key="5">
    <source>
        <dbReference type="ARBA" id="ARBA00023136"/>
    </source>
</evidence>
<evidence type="ECO:0000313" key="7">
    <source>
        <dbReference type="EMBL" id="BCJ89783.1"/>
    </source>
</evidence>
<dbReference type="GO" id="GO:0016746">
    <property type="term" value="F:acyltransferase activity"/>
    <property type="evidence" value="ECO:0007669"/>
    <property type="project" value="UniProtKB-KW"/>
</dbReference>
<keyword evidence="6" id="KW-0012">Acyltransferase</keyword>
<dbReference type="Pfam" id="PF03279">
    <property type="entry name" value="Lip_A_acyltrans"/>
    <property type="match status" value="1"/>
</dbReference>
<evidence type="ECO:0000313" key="8">
    <source>
        <dbReference type="Proteomes" id="UP000515317"/>
    </source>
</evidence>
<gene>
    <name evidence="7" type="ORF">IZ6_05180</name>
</gene>
<dbReference type="KEGG" id="tso:IZ6_05180"/>
<evidence type="ECO:0000256" key="4">
    <source>
        <dbReference type="ARBA" id="ARBA00022679"/>
    </source>
</evidence>
<evidence type="ECO:0008006" key="9">
    <source>
        <dbReference type="Google" id="ProtNLM"/>
    </source>
</evidence>
<keyword evidence="2" id="KW-1003">Cell membrane</keyword>
<sequence length="319" mass="34432">MASTMVRAASAQDAADRLISRNDLLFAASLPVLMPLAWLTPAGAKQRLSRLIASIVASLRAGSAQKAAEAYAAPFGLADTREFFIAAQSEFQLERLNLFALHSPLCALPETRLTGIEHLSKALASGRGALLWVVATAHSRTETKLSLFREGFRTHHLSRSFHGFSRTRFGKAFLNPIRTRIEQRFLASRVVIEDGQVAEALAELARRLAANEIVSITMGTEARRLAHTPFLAGRLSLATRPMALAHQTGAAILPVVTTRNADGVFTTAIGRPLTLPKDSSCDEDDARALSALAEFLKPHVLAFPAQFARAEIFGPAEGS</sequence>
<accession>A0A6S6QFC6</accession>
<keyword evidence="3" id="KW-0997">Cell inner membrane</keyword>
<evidence type="ECO:0000256" key="6">
    <source>
        <dbReference type="ARBA" id="ARBA00023315"/>
    </source>
</evidence>
<comment type="subcellular location">
    <subcellularLocation>
        <location evidence="1">Cell inner membrane</location>
    </subcellularLocation>
</comment>
<dbReference type="AlphaFoldDB" id="A0A6S6QFC6"/>
<dbReference type="EMBL" id="AP023361">
    <property type="protein sequence ID" value="BCJ89783.1"/>
    <property type="molecule type" value="Genomic_DNA"/>
</dbReference>
<organism evidence="7 8">
    <name type="scientific">Terrihabitans soli</name>
    <dbReference type="NCBI Taxonomy" id="708113"/>
    <lineage>
        <taxon>Bacteria</taxon>
        <taxon>Pseudomonadati</taxon>
        <taxon>Pseudomonadota</taxon>
        <taxon>Alphaproteobacteria</taxon>
        <taxon>Hyphomicrobiales</taxon>
        <taxon>Terrihabitans</taxon>
    </lineage>
</organism>
<keyword evidence="4" id="KW-0808">Transferase</keyword>
<keyword evidence="8" id="KW-1185">Reference proteome</keyword>
<name>A0A6S6QFC6_9HYPH</name>
<evidence type="ECO:0000256" key="2">
    <source>
        <dbReference type="ARBA" id="ARBA00022475"/>
    </source>
</evidence>
<dbReference type="GO" id="GO:0009247">
    <property type="term" value="P:glycolipid biosynthetic process"/>
    <property type="evidence" value="ECO:0007669"/>
    <property type="project" value="UniProtKB-ARBA"/>
</dbReference>
<protein>
    <recommendedName>
        <fullName evidence="9">Lysophospholipid acyltransferase family protein</fullName>
    </recommendedName>
</protein>
<reference evidence="7 8" key="1">
    <citation type="submission" date="2020-08" db="EMBL/GenBank/DDBJ databases">
        <title>Genome sequence of Rhizobiales bacterium strain IZ6.</title>
        <authorList>
            <person name="Nakai R."/>
            <person name="Naganuma T."/>
        </authorList>
    </citation>
    <scope>NUCLEOTIDE SEQUENCE [LARGE SCALE GENOMIC DNA]</scope>
    <source>
        <strain evidence="7 8">IZ6</strain>
    </source>
</reference>